<dbReference type="EMBL" id="CACRXK020002629">
    <property type="protein sequence ID" value="CAB3995257.1"/>
    <property type="molecule type" value="Genomic_DNA"/>
</dbReference>
<gene>
    <name evidence="2" type="ORF">PACLA_8A015590</name>
</gene>
<keyword evidence="3" id="KW-1185">Reference proteome</keyword>
<name>A0A6S7HKH9_PARCT</name>
<organism evidence="2 3">
    <name type="scientific">Paramuricea clavata</name>
    <name type="common">Red gorgonian</name>
    <name type="synonym">Violescent sea-whip</name>
    <dbReference type="NCBI Taxonomy" id="317549"/>
    <lineage>
        <taxon>Eukaryota</taxon>
        <taxon>Metazoa</taxon>
        <taxon>Cnidaria</taxon>
        <taxon>Anthozoa</taxon>
        <taxon>Octocorallia</taxon>
        <taxon>Malacalcyonacea</taxon>
        <taxon>Plexauridae</taxon>
        <taxon>Paramuricea</taxon>
    </lineage>
</organism>
<evidence type="ECO:0000313" key="2">
    <source>
        <dbReference type="EMBL" id="CAB3995257.1"/>
    </source>
</evidence>
<feature type="region of interest" description="Disordered" evidence="1">
    <location>
        <begin position="268"/>
        <end position="294"/>
    </location>
</feature>
<evidence type="ECO:0000256" key="1">
    <source>
        <dbReference type="SAM" id="MobiDB-lite"/>
    </source>
</evidence>
<evidence type="ECO:0000313" key="3">
    <source>
        <dbReference type="Proteomes" id="UP001152795"/>
    </source>
</evidence>
<reference evidence="2" key="1">
    <citation type="submission" date="2020-04" db="EMBL/GenBank/DDBJ databases">
        <authorList>
            <person name="Alioto T."/>
            <person name="Alioto T."/>
            <person name="Gomez Garrido J."/>
        </authorList>
    </citation>
    <scope>NUCLEOTIDE SEQUENCE</scope>
    <source>
        <strain evidence="2">A484AB</strain>
    </source>
</reference>
<accession>A0A6S7HKH9</accession>
<dbReference type="AlphaFoldDB" id="A0A6S7HKH9"/>
<comment type="caution">
    <text evidence="2">The sequence shown here is derived from an EMBL/GenBank/DDBJ whole genome shotgun (WGS) entry which is preliminary data.</text>
</comment>
<sequence>MSKRSANDMEAMKPFEQHDSGFMAPMVMFPTFPHNDTFIDNRILTVHATPVDNQAEVYTFIHHKQEYEIMNIEDTFYPCLAYLDHLLREVPSGYLPAKDITLCVHDTPGQFDSIAHLQDGADGWLNLGARERYLACSRTTALECYDHIDLMGLNKRYVPSSYELKVVLQKQKFCLGHNVSENTGSLQWRTHPHPNLIAIPVLEFFGIKINKAFVQPLVHNSREAYLNLQRILNRRYDEMPFSHTDYRTSHGIIVTDLLPNKDSYNQVLSNSTSGVEEEVQDNDEYTNDQPEEEENYDDEFMYYENPVDNDIIEPNNAEEVEINEDDDDAYIDDETCRVFLQQLLEARQLSAAERKQNAFIPSTKKFLNLSFEERTKRLTITVTRNLLYLCENIVNI</sequence>
<feature type="compositionally biased region" description="Acidic residues" evidence="1">
    <location>
        <begin position="275"/>
        <end position="294"/>
    </location>
</feature>
<dbReference type="Proteomes" id="UP001152795">
    <property type="component" value="Unassembled WGS sequence"/>
</dbReference>
<proteinExistence type="predicted"/>
<protein>
    <submittedName>
        <fullName evidence="2">Uncharacterized protein</fullName>
    </submittedName>
</protein>